<name>A0A484KVG3_9ASTE</name>
<dbReference type="InterPro" id="IPR021475">
    <property type="entry name" value="Pants/Emi1-like"/>
</dbReference>
<protein>
    <submittedName>
        <fullName evidence="1">Uncharacterized protein</fullName>
    </submittedName>
</protein>
<sequence>MSSEKEPPRWRRLSCSACFDALWFCYTPVHQMQQYYRLGKLDNCYDKWSALYDCLRLKTKRQAEVEEILEKREKTKPHIWSFRTPEESSSHWQNLYGHMHEDE</sequence>
<dbReference type="EMBL" id="OOIL02000581">
    <property type="protein sequence ID" value="VFQ67209.1"/>
    <property type="molecule type" value="Genomic_DNA"/>
</dbReference>
<evidence type="ECO:0000313" key="2">
    <source>
        <dbReference type="Proteomes" id="UP000595140"/>
    </source>
</evidence>
<dbReference type="PANTHER" id="PTHR28052">
    <property type="entry name" value="UPF0545 PROTEIN C22ORF39"/>
    <property type="match status" value="1"/>
</dbReference>
<dbReference type="PANTHER" id="PTHR28052:SF1">
    <property type="entry name" value="UPF0545 PROTEIN C22ORF39"/>
    <property type="match status" value="1"/>
</dbReference>
<dbReference type="OrthoDB" id="2017405at2759"/>
<dbReference type="Proteomes" id="UP000595140">
    <property type="component" value="Unassembled WGS sequence"/>
</dbReference>
<accession>A0A484KVG3</accession>
<evidence type="ECO:0000313" key="1">
    <source>
        <dbReference type="EMBL" id="VFQ67209.1"/>
    </source>
</evidence>
<reference evidence="1 2" key="1">
    <citation type="submission" date="2018-04" db="EMBL/GenBank/DDBJ databases">
        <authorList>
            <person name="Vogel A."/>
        </authorList>
    </citation>
    <scope>NUCLEOTIDE SEQUENCE [LARGE SCALE GENOMIC DNA]</scope>
</reference>
<dbReference type="AlphaFoldDB" id="A0A484KVG3"/>
<organism evidence="1 2">
    <name type="scientific">Cuscuta campestris</name>
    <dbReference type="NCBI Taxonomy" id="132261"/>
    <lineage>
        <taxon>Eukaryota</taxon>
        <taxon>Viridiplantae</taxon>
        <taxon>Streptophyta</taxon>
        <taxon>Embryophyta</taxon>
        <taxon>Tracheophyta</taxon>
        <taxon>Spermatophyta</taxon>
        <taxon>Magnoliopsida</taxon>
        <taxon>eudicotyledons</taxon>
        <taxon>Gunneridae</taxon>
        <taxon>Pentapetalae</taxon>
        <taxon>asterids</taxon>
        <taxon>lamiids</taxon>
        <taxon>Solanales</taxon>
        <taxon>Convolvulaceae</taxon>
        <taxon>Cuscuteae</taxon>
        <taxon>Cuscuta</taxon>
        <taxon>Cuscuta subgen. Grammica</taxon>
        <taxon>Cuscuta sect. Cleistogrammica</taxon>
    </lineage>
</organism>
<proteinExistence type="predicted"/>
<keyword evidence="2" id="KW-1185">Reference proteome</keyword>
<gene>
    <name evidence="1" type="ORF">CCAM_LOCUS8985</name>
</gene>
<dbReference type="Pfam" id="PF11326">
    <property type="entry name" value="PANTS-like"/>
    <property type="match status" value="1"/>
</dbReference>